<evidence type="ECO:0000313" key="3">
    <source>
        <dbReference type="Proteomes" id="UP000240653"/>
    </source>
</evidence>
<dbReference type="PANTHER" id="PTHR46825:SF7">
    <property type="entry name" value="D-ALANYL-D-ALANINE CARBOXYPEPTIDASE"/>
    <property type="match status" value="1"/>
</dbReference>
<comment type="caution">
    <text evidence="2">The sequence shown here is derived from an EMBL/GenBank/DDBJ whole genome shotgun (WGS) entry which is preliminary data.</text>
</comment>
<evidence type="ECO:0000259" key="1">
    <source>
        <dbReference type="Pfam" id="PF00144"/>
    </source>
</evidence>
<gene>
    <name evidence="2" type="ORF">C7I85_23475</name>
</gene>
<feature type="domain" description="Beta-lactamase-related" evidence="1">
    <location>
        <begin position="6"/>
        <end position="316"/>
    </location>
</feature>
<dbReference type="SUPFAM" id="SSF56601">
    <property type="entry name" value="beta-lactamase/transpeptidase-like"/>
    <property type="match status" value="1"/>
</dbReference>
<dbReference type="Gene3D" id="3.40.710.10">
    <property type="entry name" value="DD-peptidase/beta-lactamase superfamily"/>
    <property type="match status" value="1"/>
</dbReference>
<accession>A0A2P7S324</accession>
<dbReference type="EMBL" id="PXYL01000016">
    <property type="protein sequence ID" value="PSJ56849.1"/>
    <property type="molecule type" value="Genomic_DNA"/>
</dbReference>
<keyword evidence="3" id="KW-1185">Reference proteome</keyword>
<dbReference type="AlphaFoldDB" id="A0A2P7S324"/>
<name>A0A2P7S324_9HYPH</name>
<dbReference type="InterPro" id="IPR050491">
    <property type="entry name" value="AmpC-like"/>
</dbReference>
<dbReference type="Pfam" id="PF00144">
    <property type="entry name" value="Beta-lactamase"/>
    <property type="match status" value="1"/>
</dbReference>
<dbReference type="InterPro" id="IPR012338">
    <property type="entry name" value="Beta-lactam/transpept-like"/>
</dbReference>
<evidence type="ECO:0000313" key="2">
    <source>
        <dbReference type="EMBL" id="PSJ56849.1"/>
    </source>
</evidence>
<reference evidence="2 3" key="1">
    <citation type="submission" date="2018-03" db="EMBL/GenBank/DDBJ databases">
        <title>The draft genome of Mesorhizobium soli JCM 19897.</title>
        <authorList>
            <person name="Li L."/>
            <person name="Liu L."/>
            <person name="Liang L."/>
            <person name="Wang T."/>
            <person name="Zhang X."/>
        </authorList>
    </citation>
    <scope>NUCLEOTIDE SEQUENCE [LARGE SCALE GENOMIC DNA]</scope>
    <source>
        <strain evidence="2 3">JCM 19897</strain>
    </source>
</reference>
<organism evidence="2 3">
    <name type="scientific">Pseudaminobacter soli</name>
    <name type="common">ex Li et al. 2025</name>
    <dbReference type="NCBI Taxonomy" id="1295366"/>
    <lineage>
        <taxon>Bacteria</taxon>
        <taxon>Pseudomonadati</taxon>
        <taxon>Pseudomonadota</taxon>
        <taxon>Alphaproteobacteria</taxon>
        <taxon>Hyphomicrobiales</taxon>
        <taxon>Phyllobacteriaceae</taxon>
        <taxon>Pseudaminobacter</taxon>
    </lineage>
</organism>
<dbReference type="Proteomes" id="UP000240653">
    <property type="component" value="Unassembled WGS sequence"/>
</dbReference>
<protein>
    <recommendedName>
        <fullName evidence="1">Beta-lactamase-related domain-containing protein</fullName>
    </recommendedName>
</protein>
<sequence length="456" mass="49097">MLDLLRHWLERTGAPGVSIAIDDGHEINCICTGVADRRTDAPVRSETAFQFGSVSKTITAFVLVESLIEKGISLDTPAVEVAPDLRASNERAFHDITFRHLLSHASGVDSQWWVDVGQGNDARACAARAIAATPLIARPGELFSYSNSGYVLAGYLTEVLSGRRWEEYVETKIAAHIGEHSISALPERILLRPSAAGYVGRPDQGGAPVPVARWYAPLALSPGGGLAGTPGDLAKLMRGLREQLGLGLSPDADPAAGVVVPTIGWRYDGWGLGMARYRVRGGGVCWGHDGTTAGQACAVRLLEGRGETVVVATNAAWAAAEVGRLAEDIILKLVGATDPVSAEPPRNSLAGYGSWRLSADEDVSGCYTRLNSTTLVRADAGLLVEEVYSPQDEANWFGKKDPRGTDRITTRLERVEGHSYSSSSKEFHFLRHTDDPGRIYVHDGMRASVRTHRPWI</sequence>
<dbReference type="PANTHER" id="PTHR46825">
    <property type="entry name" value="D-ALANYL-D-ALANINE-CARBOXYPEPTIDASE/ENDOPEPTIDASE AMPH"/>
    <property type="match status" value="1"/>
</dbReference>
<proteinExistence type="predicted"/>
<dbReference type="OrthoDB" id="9808046at2"/>
<dbReference type="RefSeq" id="WP_106726444.1">
    <property type="nucleotide sequence ID" value="NZ_PXYL01000016.1"/>
</dbReference>
<dbReference type="InterPro" id="IPR001466">
    <property type="entry name" value="Beta-lactam-related"/>
</dbReference>